<sequence length="212" mass="24826">MSLIANIDRILERNQQLKNDNQTLRDIALQAEDDRNQSVEVEVQRRLKSAAEELLSTKHERDDLRRDLEIAERNLLQRPDDHSKVEQLEPIVARQVDEIQRHEKEILDLKVRLGTKGLQLDKVKKEKDQLQSTLDNANNKFKATLDDAINNAQCAAAETEVSLSQAKSDLEKEKRKRVRLKDQVKEMNERIQELEVECEDLEARNGRVFWRR</sequence>
<reference evidence="2" key="1">
    <citation type="journal article" date="2020" name="bioRxiv">
        <title>Eukaryotic transposable elements as cargo carriers: the forging of metal resistance in the fungus Paecilomyces variotii.</title>
        <authorList>
            <person name="Urquhart A.S."/>
            <person name="Chong N.F."/>
            <person name="Yang Y."/>
            <person name="Idnurm A."/>
        </authorList>
    </citation>
    <scope>NUCLEOTIDE SEQUENCE</scope>
    <source>
        <strain evidence="2">CBS 144490</strain>
    </source>
</reference>
<protein>
    <submittedName>
        <fullName evidence="2">HhpP</fullName>
    </submittedName>
</protein>
<dbReference type="AlphaFoldDB" id="A0A7M4CBV5"/>
<accession>A0A7M4CBV5</accession>
<organism evidence="2">
    <name type="scientific">Byssochlamys spectabilis</name>
    <name type="common">Paecilomyces variotii</name>
    <dbReference type="NCBI Taxonomy" id="264951"/>
    <lineage>
        <taxon>Eukaryota</taxon>
        <taxon>Fungi</taxon>
        <taxon>Dikarya</taxon>
        <taxon>Ascomycota</taxon>
        <taxon>Pezizomycotina</taxon>
        <taxon>Eurotiomycetes</taxon>
        <taxon>Eurotiomycetidae</taxon>
        <taxon>Eurotiales</taxon>
        <taxon>Thermoascaceae</taxon>
        <taxon>Paecilomyces</taxon>
    </lineage>
</organism>
<evidence type="ECO:0000313" key="2">
    <source>
        <dbReference type="EMBL" id="QOD95028.1"/>
    </source>
</evidence>
<feature type="coiled-coil region" evidence="1">
    <location>
        <begin position="7"/>
        <end position="204"/>
    </location>
</feature>
<name>A0A7M4CBV5_BYSSP</name>
<evidence type="ECO:0000256" key="1">
    <source>
        <dbReference type="SAM" id="Coils"/>
    </source>
</evidence>
<keyword evidence="1" id="KW-0175">Coiled coil</keyword>
<proteinExistence type="predicted"/>
<dbReference type="EMBL" id="MT022027">
    <property type="protein sequence ID" value="QOD95028.1"/>
    <property type="molecule type" value="Genomic_DNA"/>
</dbReference>
<gene>
    <name evidence="2" type="primary">hhpP</name>
</gene>